<evidence type="ECO:0000313" key="1">
    <source>
        <dbReference type="EMBL" id="GAO46142.1"/>
    </source>
</evidence>
<protein>
    <submittedName>
        <fullName evidence="1">Uncharacterized protein</fullName>
    </submittedName>
</protein>
<dbReference type="Proteomes" id="UP000033140">
    <property type="component" value="Unassembled WGS sequence"/>
</dbReference>
<sequence length="101" mass="10395">MADKDLGTSNQMATTAEMNMHVTSNATQAGPMDPCSCGAEHDACECRPEKCSCGVHKQSCALSAYAHCTCGGVLKGCTCGPGQCDCGAHKDFCPSSGKNDK</sequence>
<gene>
    <name evidence="1" type="ORF">G7K_0381-t1</name>
</gene>
<reference evidence="1 2" key="3">
    <citation type="journal article" date="2015" name="Genome Announc.">
        <title>Draft Genome Sequence of the Archiascomycetous Yeast Saitoella complicata.</title>
        <authorList>
            <person name="Yamauchi K."/>
            <person name="Kondo S."/>
            <person name="Hamamoto M."/>
            <person name="Takahashi Y."/>
            <person name="Ogura Y."/>
            <person name="Hayashi T."/>
            <person name="Nishida H."/>
        </authorList>
    </citation>
    <scope>NUCLEOTIDE SEQUENCE [LARGE SCALE GENOMIC DNA]</scope>
    <source>
        <strain evidence="1 2">NRRL Y-17804</strain>
    </source>
</reference>
<name>A0A0E9N8A7_SAICN</name>
<accession>A0A0E9N8A7</accession>
<dbReference type="EMBL" id="BACD03000002">
    <property type="protein sequence ID" value="GAO46142.1"/>
    <property type="molecule type" value="Genomic_DNA"/>
</dbReference>
<dbReference type="AlphaFoldDB" id="A0A0E9N8A7"/>
<comment type="caution">
    <text evidence="1">The sequence shown here is derived from an EMBL/GenBank/DDBJ whole genome shotgun (WGS) entry which is preliminary data.</text>
</comment>
<keyword evidence="2" id="KW-1185">Reference proteome</keyword>
<reference evidence="1 2" key="1">
    <citation type="journal article" date="2011" name="J. Gen. Appl. Microbiol.">
        <title>Draft genome sequencing of the enigmatic yeast Saitoella complicata.</title>
        <authorList>
            <person name="Nishida H."/>
            <person name="Hamamoto M."/>
            <person name="Sugiyama J."/>
        </authorList>
    </citation>
    <scope>NUCLEOTIDE SEQUENCE [LARGE SCALE GENOMIC DNA]</scope>
    <source>
        <strain evidence="1 2">NRRL Y-17804</strain>
    </source>
</reference>
<proteinExistence type="predicted"/>
<reference evidence="1 2" key="2">
    <citation type="journal article" date="2014" name="J. Gen. Appl. Microbiol.">
        <title>The early diverging ascomycetous budding yeast Saitoella complicata has three histone deacetylases belonging to the Clr6, Hos2, and Rpd3 lineages.</title>
        <authorList>
            <person name="Nishida H."/>
            <person name="Matsumoto T."/>
            <person name="Kondo S."/>
            <person name="Hamamoto M."/>
            <person name="Yoshikawa H."/>
        </authorList>
    </citation>
    <scope>NUCLEOTIDE SEQUENCE [LARGE SCALE GENOMIC DNA]</scope>
    <source>
        <strain evidence="1 2">NRRL Y-17804</strain>
    </source>
</reference>
<organism evidence="1 2">
    <name type="scientific">Saitoella complicata (strain BCRC 22490 / CBS 7301 / JCM 7358 / NBRC 10748 / NRRL Y-17804)</name>
    <dbReference type="NCBI Taxonomy" id="698492"/>
    <lineage>
        <taxon>Eukaryota</taxon>
        <taxon>Fungi</taxon>
        <taxon>Dikarya</taxon>
        <taxon>Ascomycota</taxon>
        <taxon>Taphrinomycotina</taxon>
        <taxon>Taphrinomycotina incertae sedis</taxon>
        <taxon>Saitoella</taxon>
    </lineage>
</organism>
<evidence type="ECO:0000313" key="2">
    <source>
        <dbReference type="Proteomes" id="UP000033140"/>
    </source>
</evidence>